<keyword evidence="1" id="KW-0175">Coiled coil</keyword>
<sequence>MSRQQNYTLGKNTDNNIASEYPNYTLQGDYGYSYDSRSDYYQRRLEDRENDINYDNKTTNEDSTKDSKSRISNWWTSRSMPELLQSSEDADDKDKNITVLDYMYDEAEKSGDIKALDVYRSFMEKKDQSKLSRLQNEVREGEANYLNSINLAKNYLTSKQELFDLQRQIDSATDWTPTQIQSAQNRIIELEDNIKNIENGVNQLDQNGNAIYHQPGLKELARTNPYLQDIFYETRPGKLFSTDKFGSVTDLWKYYSFDWLAEDYIGDLNPGNNFKHLLANDGINDAIFGRTHQLSPDQIEYMWSSKNQGSNLAKQIEQLNNAEKVVSSRLADKNQQIQSMIHTLKHGNWLYDPSKISAEFREKQENNQISAFNPESWVYALPELGTSYSEFGAMLGQFGTSMAAKWASKAVMAAGSGGTAPLLIGAAELATQAAITNYTRNSETQAEVFDSFKQRVLEGADQMRINLPSVIQSADEQLKARGFDTSEMTDYEVLENALSQNIITPDANFNQLVNDSQKGLDVVRQTNQALMLSDLAQGMFMFGGSYMKNYFGLQKAAKRAVGNRNISSGLETTVIDRLRKDDLYAAADGIIDRTIARAVDKAWKTPGGKTRAYNAISNLTNIGKKLGVSYFMEKTEEGQQGVVSNYYRTGKYDNAGDYSLLQGAANALKLAGEAHMAYYGIHPDENLNGDADLRKSMDIGGFTGLFMSGVFSSPDVYSATAQYLTDSNLRGYIADGYGNAERQNKVEQFMNAASSDGRKGYSRIINNLETLKDKFKPEGVTNEMIDEDIRLVNNIERLSNNKSLRSITDELGINNDDFISVVKNAVYIQDRLKDASEASEASTREIESVIQKIREDADLKEEIKQHYSDYLARYDKKRSDRRRQIVNDLPASDITSRSKKELSEYVDQLLGERSVLSEEEYANEFMGRMVAVQDYNDLLTLRDELNSRKQDLQRLKEDKNLDVNVDGISGIIKYVESQIEERKLVIQRFLGEEVGEQVMDLGLSVPFADQLSVATISKYVNDGARADLFAHALAYTTGKYVGDTRLYKPTYNNLTEEQQKQILTNEMQADKINGKTRTSDQIIQDYDNSVNEEWNKDDKLADQDLVQRKRAMSVIQKDLQRKKDQEQVSREEIAEDTGNLADIEQGTPNTETKAPEVAPMDEVEEVTIPDVQIAEQEISSLEDQLNMLEEAIEGSPLQDRVSVDEVEADVEMDGVTNTNQDIEDEVQMQNPAEEVTSVEPTDIAEEAEEQQTDDSTAEESQGQQEEVDDAQFAPAEESLQDEEEGSAEQPTVTEVEDTPAASDIAPQVENPVNITEVEDTPKSDEIFYDAQNDQLVYMPDGNPENGIPVNDQDILEQSAFEESYDFDSRLQGPSSYYNRSTNGWVAARKKFRRLHIANTFFFQPNTDEVMPITVAGKSVKFVGKDGGKVDRRPGRELADNLAIPGWLSTADDIYFVVTSFKHDMSFDSAIDNLAIHVMIEKDGKLYNASVRAINQSLYDRMRDTEMTQDEIDEQIQKLRELRAKIIKAYAPEYSTTKTLPLTARKHVKPVGIRISNGQLDNQVDEAGLPKFRKLTEVSDFGITEDAIAMSEQITSGDIQFGYGTGPFGVDPFSIDDMFTRDKTETQGIGYAGKIYFIPKPENTPSGTATLPIMLSEELHRISGVNNPEQVKLAFNADGTQNVDEQGKPITPSTAELIFNIITGQTSVRGSNAKVIDSFLLSLLANSGSNTFTNGLEGVERVKYNFLVRKQLGIYTDDKGNRFFVNGYYSEDATVYTQEGPRTEKRFSTQFTNLATLTDFEKRRIVFQISQNIHWNTDKDVLMSEFPQEFIDLLVSIANSSPNLVKDENSRIPIFSKDLTFSLKEIGYTFKDGKAVKVSDSPLVITWAINNGILKTDLGEHAFYAPFIYADDATINREELQKQQDKPKPTVNTQDKVIEDVSKPSQAKTASGKKVVIAERATPENLEKYGLSIPDNGMKESQYLKWGIVLNPKTGKREVTLTPIKFLGGLKSTIKGRGKFNEDSAKKWLFDKLGIDSDQILVTDQMIKFGANEEAYGLFSVVMDALSNELIPRISLSRQSGAGVEYHEAFHYVTQMLLSEQQRTKLYQEYSKSKRSARNLTQDEAEEALAEEFRNYAKDQNGKGLLYNVIRIFKKIYNTLYFWNSHRNIIRAFFKSINDGQFKDYKASKQALEDFYSRKPEGLSYYIPGLSKEEEAKLPHITDPDVFYHAVNSLTSGALSIFNIRTIEDVHNLNTSLLFDRLQQNIDFGWISDEYVDIAQDIVNNKDIFTRYVRKKIEQLGIREVEKVDNEEESRLKVETGEQSENNWDKNQGEVSKKDNVSFRAKLFFYSIPKYEYQFVEDEETGVITKELFPVHDDMFQLPVTEDFNFVWNQIMENLWDIDKYQDIIDRSANLGNTIPFFKSLYDILTSEEAPISDNTKTQLEITIKSSKVQLDTITTKHPKVNTRGKSEDEIASEIQSSLSKFNWVVEDSDNLRKVGRLPARWSGMFFASDAIDRTDSGRPFIKPEFAKFLKDRRGKLSSTFKIVSDRIKKGKPVDDTKIQEIKDTLLDVFNALSIPMDNLALDYMLNNFYIGATEFDKLYNFWKGTGAGKTERFNEGTLATLIKLAETKDIGVKSTSGGGYSRTLDRMFTFGRNSNSQIAVMAISYGKVHPSPQEFSVVGADGALIYPISENNYMTDQVRNINQDANSKKQQILSTPFSAHSLIANAKNTKFKLHTFLALNIDESSRDYFGITPVEDYIAKLTLTFNDRMILPTMSDKKTWYSISGIKMVKDVLTSKYIDEGEANYAAIIGEDLTAENSTYIGERRFSQGTLNIFANYWLDEFNAVWDYFQKKDYIAQHPTLRVDNYHGKIKNGKMDHTGNGGRFRYFTRLRLGEDVLNVNQELARLEQYGTTEEVQKYLSDLKVLLLGTSKPNSKEVIEPSAPIFSAINHLLLYATQREMRVLVKRGILGYSNGEYVNKLIPSNIFDYYKSELDSSMYTSEESGLKNQDILFSVIGSHVANQAISIMEVEKCFTGDPAYYKWKRKKKKTYKINRKGHFNETYDIITGKDVDKIKRLSSVLSTGTNLRTIWDNPAENDTKVTVMHLADNMLGSDYYDELKSIFRNSILRDLYSEAHPNLSDNEIIEALSTKQKEDAFYNSLTKNQREFVDSYTNASARPYDFRRDDKGDIKGGNINQSDAAVYIRPAMYRRIMKALGQWSDAIEEAYQIMEGEDESWMNNPELYQKTLALVVKPLKMVYFGDHRESDINLNVPVFDKMAMFPLFKVIAKADNKVLYDRMNNEELGVIDMVTFESAVKVGGRTKFEAYEGPKNEHFNVEGLNKKSFNLTKKEGDLPVFVQDIRNLRLQLNTDPHEHIDRSFGTQAVKICLGNLIDDRVYGTNKATTKTGQQIKTQTMDAINQLSDIGYNRIIKRFFRKGKLNNKALSDYLVSQAVSSGMSDEFVKGLTLDQDGNILVPLAAQSSRQWIESRIISFINKEVVDINTPGGSAIQMSSFGLKATDARMKESQLNGAFNGGNKLRFLNKDGSMDVILSTNFFRHIVPKEYQTSYGTMKKWLTDHNVIGTNSTPQGIGYRIPTQGLSSTFSFKVVDVLPDRFSDTIVVPDEFTAMTGSDFDVDKLYIAMLNYDTDGNIVQYTNDKVREQSPEALQNMIIQNYQLVVSDTKNMAETRASIDTLTGMLQDDVLPLISSSSKQEADPFYELLPSFQESRKEEYTSGKAGIAPFALNSTNHVLTQLMHLNMIYSHSNVYQLGDLDAIKGQDGFRILDWLSAMINAHVDVAKDPYIIALNVNQVTYNMTNLLLRGGKGKNTFYFLAQPILKELSNRVINSKGVYGAENLQENQIITGLYNVYGKLLKEAIDALPEGESKQNWKAKYNGLAEEIGYSAYPGIKSEVIDKTQVFDESSLIYALKNRKQDNLLFLYQQIIVLHAYKELSMDAKTLSELVHRSQIDTKKFGNNLALQLNFVNSYQTFIYDNSGVFEIKGKEVDDALKYYFSNTFLSKKLYNATTIARKILKSQTFPATWTYQNIFNSVMGNIVGGDIIKGTDGNDLISYKHQGDKKFVQNINRMIDSIIRARATSNIDFLKMTDDQFRGMFIGKNTMCSRLTKLKRYLLLNKEAFPHLINQDGTIKNELLNYLQEYPADGLEGQNVDRIILSESSMNNDYDRENQLISAFAQLLEDTDDIVREFAEDLVKYAYYTSYDERGVNAFFHLVPIQYKIDNGYVSNIKEVLDQFKNGGDISGYSSIAQTGDDPQSMSFPSIRLTIARNMWDDPNIVPKYNINIKPNSNDPFQQQQEDRSKSSDYDIVLSKSRSNIGGKAITMYDSFAVPHYRTRRAEFITVNNGSGYNTSIQLYQLIGEIAYVNDEGKKSKRGAKLIYKRIPKLGIKENGFRVNEFAKGGLDISAFDQNAFDENVLTDDSVIAETAMSRVKLPKLKDESRFTKQFIPLSSDNIQVKINGTQKQIEGDVSDAQVVDTTFNIDPLSEDNVVYDETDVSDFVNVSLDNPFDGSEAMDVINEQLNIFSDMQEQFSQETEDPFANVDTSSIANEAFNMDVTEDVVDMTYLAEMGKKRKKECE</sequence>
<reference evidence="3 4" key="1">
    <citation type="submission" date="2021-04" db="EMBL/GenBank/DDBJ databases">
        <authorList>
            <person name="Shkoporov A.N."/>
            <person name="Stockdale S.R."/>
            <person name="Guerin E."/>
            <person name="Ross R.P."/>
            <person name="Hill C."/>
        </authorList>
    </citation>
    <scope>NUCLEOTIDE SEQUENCE [LARGE SCALE GENOMIC DNA]</scope>
    <source>
        <strain evidence="4">cr19_1</strain>
    </source>
</reference>
<feature type="compositionally biased region" description="Basic and acidic residues" evidence="2">
    <location>
        <begin position="1118"/>
        <end position="1132"/>
    </location>
</feature>
<name>A0AA49AHF3_9CAUD</name>
<feature type="compositionally biased region" description="Polar residues" evidence="2">
    <location>
        <begin position="4307"/>
        <end position="4318"/>
    </location>
</feature>
<feature type="coiled-coil region" evidence="1">
    <location>
        <begin position="935"/>
        <end position="962"/>
    </location>
</feature>
<evidence type="ECO:0000256" key="2">
    <source>
        <dbReference type="SAM" id="MobiDB-lite"/>
    </source>
</evidence>
<evidence type="ECO:0000313" key="4">
    <source>
        <dbReference type="Proteomes" id="UP000827455"/>
    </source>
</evidence>
<dbReference type="EMBL" id="MZ130494">
    <property type="protein sequence ID" value="QWM90859.2"/>
    <property type="molecule type" value="Genomic_DNA"/>
</dbReference>
<feature type="region of interest" description="Disordered" evidence="2">
    <location>
        <begin position="47"/>
        <end position="71"/>
    </location>
</feature>
<feature type="region of interest" description="Disordered" evidence="2">
    <location>
        <begin position="4305"/>
        <end position="4327"/>
    </location>
</feature>
<feature type="compositionally biased region" description="Basic and acidic residues" evidence="2">
    <location>
        <begin position="58"/>
        <end position="69"/>
    </location>
</feature>
<gene>
    <name evidence="3" type="primary">gp_72893</name>
</gene>
<protein>
    <submittedName>
        <fullName evidence="3">Nuclear pore complex protein-like protein</fullName>
    </submittedName>
</protein>
<feature type="coiled-coil region" evidence="1">
    <location>
        <begin position="180"/>
        <end position="207"/>
    </location>
</feature>
<keyword evidence="4" id="KW-1185">Reference proteome</keyword>
<feature type="region of interest" description="Disordered" evidence="2">
    <location>
        <begin position="2310"/>
        <end position="2332"/>
    </location>
</feature>
<accession>A0AA49AHF3</accession>
<evidence type="ECO:0000256" key="1">
    <source>
        <dbReference type="SAM" id="Coils"/>
    </source>
</evidence>
<evidence type="ECO:0000313" key="3">
    <source>
        <dbReference type="EMBL" id="QWM90859.2"/>
    </source>
</evidence>
<proteinExistence type="predicted"/>
<feature type="compositionally biased region" description="Acidic residues" evidence="2">
    <location>
        <begin position="1242"/>
        <end position="1257"/>
    </location>
</feature>
<feature type="compositionally biased region" description="Basic and acidic residues" evidence="2">
    <location>
        <begin position="2310"/>
        <end position="2319"/>
    </location>
</feature>
<feature type="region of interest" description="Disordered" evidence="2">
    <location>
        <begin position="1"/>
        <end position="23"/>
    </location>
</feature>
<dbReference type="Proteomes" id="UP000827455">
    <property type="component" value="Segment"/>
</dbReference>
<feature type="region of interest" description="Disordered" evidence="2">
    <location>
        <begin position="1117"/>
        <end position="1154"/>
    </location>
</feature>
<feature type="region of interest" description="Disordered" evidence="2">
    <location>
        <begin position="1211"/>
        <end position="1322"/>
    </location>
</feature>
<organism evidence="3 4">
    <name type="scientific">uncultured phage cr19_1</name>
    <dbReference type="NCBI Taxonomy" id="2986420"/>
    <lineage>
        <taxon>Viruses</taxon>
        <taxon>Duplodnaviria</taxon>
        <taxon>Heunggongvirae</taxon>
        <taxon>Uroviricota</taxon>
        <taxon>Caudoviricetes</taxon>
        <taxon>Crassvirales</taxon>
        <taxon>Suoliviridae</taxon>
        <taxon>Uncouvirinae</taxon>
        <taxon>Birpovirus</taxon>
        <taxon>Birpovirus hominis</taxon>
    </lineage>
</organism>